<dbReference type="Gene3D" id="2.60.40.10">
    <property type="entry name" value="Immunoglobulins"/>
    <property type="match status" value="1"/>
</dbReference>
<reference evidence="4 5" key="1">
    <citation type="submission" date="2016-10" db="EMBL/GenBank/DDBJ databases">
        <authorList>
            <person name="Varghese N."/>
            <person name="Submissions S."/>
        </authorList>
    </citation>
    <scope>NUCLEOTIDE SEQUENCE [LARGE SCALE GENOMIC DNA]</scope>
    <source>
        <strain evidence="4 5">BS2771</strain>
    </source>
</reference>
<feature type="chain" id="PRO_5022830301" evidence="1">
    <location>
        <begin position="24"/>
        <end position="133"/>
    </location>
</feature>
<organism evidence="3 6">
    <name type="scientific">Pseudomonas brenneri</name>
    <dbReference type="NCBI Taxonomy" id="129817"/>
    <lineage>
        <taxon>Bacteria</taxon>
        <taxon>Pseudomonadati</taxon>
        <taxon>Pseudomonadota</taxon>
        <taxon>Gammaproteobacteria</taxon>
        <taxon>Pseudomonadales</taxon>
        <taxon>Pseudomonadaceae</taxon>
        <taxon>Pseudomonas</taxon>
    </lineage>
</organism>
<evidence type="ECO:0000313" key="6">
    <source>
        <dbReference type="Proteomes" id="UP000325296"/>
    </source>
</evidence>
<dbReference type="AlphaFoldDB" id="A0A5B2UW48"/>
<dbReference type="RefSeq" id="WP_032857367.1">
    <property type="nucleotide sequence ID" value="NZ_BMNU01000007.1"/>
</dbReference>
<keyword evidence="1" id="KW-0732">Signal</keyword>
<dbReference type="OrthoDB" id="9805159at2"/>
<dbReference type="SUPFAM" id="SSF49452">
    <property type="entry name" value="Starch-binding domain-like"/>
    <property type="match status" value="1"/>
</dbReference>
<reference evidence="3 6" key="2">
    <citation type="submission" date="2019-09" db="EMBL/GenBank/DDBJ databases">
        <title>Draft genome sequence of Pseudomonas brenneri CCUG 51514(T).</title>
        <authorList>
            <person name="Tunovic T."/>
            <person name="Pineiro-Iglesias B."/>
            <person name="Unosson C."/>
            <person name="Inganas E."/>
            <person name="Ohlen M."/>
            <person name="Cardew S."/>
            <person name="Jensie-Markopoulos S."/>
            <person name="Salva-Serra F."/>
            <person name="Jaen-Luchoro D."/>
            <person name="Svensson-Stadler L."/>
            <person name="Chun J."/>
            <person name="Moore E."/>
        </authorList>
    </citation>
    <scope>NUCLEOTIDE SEQUENCE [LARGE SCALE GENOMIC DNA]</scope>
    <source>
        <strain evidence="3 6">CCUG 51514</strain>
    </source>
</reference>
<dbReference type="PROSITE" id="PS51166">
    <property type="entry name" value="CBM20"/>
    <property type="match status" value="1"/>
</dbReference>
<evidence type="ECO:0000256" key="1">
    <source>
        <dbReference type="SAM" id="SignalP"/>
    </source>
</evidence>
<protein>
    <submittedName>
        <fullName evidence="3">Carbohydrate-binding protein</fullName>
    </submittedName>
    <submittedName>
        <fullName evidence="4">Starch binding domain-containing protein</fullName>
    </submittedName>
</protein>
<evidence type="ECO:0000313" key="4">
    <source>
        <dbReference type="EMBL" id="SDU96932.1"/>
    </source>
</evidence>
<dbReference type="GO" id="GO:2001070">
    <property type="term" value="F:starch binding"/>
    <property type="evidence" value="ECO:0007669"/>
    <property type="project" value="InterPro"/>
</dbReference>
<name>A0A5B2UW48_9PSED</name>
<evidence type="ECO:0000313" key="5">
    <source>
        <dbReference type="Proteomes" id="UP000199620"/>
    </source>
</evidence>
<dbReference type="Pfam" id="PF00686">
    <property type="entry name" value="CBM_20"/>
    <property type="match status" value="1"/>
</dbReference>
<dbReference type="InterPro" id="IPR013783">
    <property type="entry name" value="Ig-like_fold"/>
</dbReference>
<dbReference type="GO" id="GO:0016020">
    <property type="term" value="C:membrane"/>
    <property type="evidence" value="ECO:0007669"/>
    <property type="project" value="TreeGrafter"/>
</dbReference>
<dbReference type="Proteomes" id="UP000325296">
    <property type="component" value="Unassembled WGS sequence"/>
</dbReference>
<dbReference type="SMART" id="SM01065">
    <property type="entry name" value="CBM_2"/>
    <property type="match status" value="1"/>
</dbReference>
<sequence length="133" mass="14884">MLRIHYLLPLSALLLAILSAANAGQNVQIEYFLNVSFTCHNGHTKPGYSVFISGSRPELGNWDPSKAVLLKNPGHPTWSGRVQFKNVKPGDTLEWKCIIRNEKDPLEKPQWQPDPDNQVTFAFSPEPQAVGTF</sequence>
<dbReference type="InterPro" id="IPR002044">
    <property type="entry name" value="CBM20"/>
</dbReference>
<dbReference type="EMBL" id="LT629800">
    <property type="protein sequence ID" value="SDU96932.1"/>
    <property type="molecule type" value="Genomic_DNA"/>
</dbReference>
<dbReference type="InterPro" id="IPR013784">
    <property type="entry name" value="Carb-bd-like_fold"/>
</dbReference>
<gene>
    <name evidence="3" type="ORF">F1720_11420</name>
    <name evidence="4" type="ORF">SAMN04490181_2333</name>
</gene>
<evidence type="ECO:0000313" key="3">
    <source>
        <dbReference type="EMBL" id="KAA2230590.1"/>
    </source>
</evidence>
<proteinExistence type="predicted"/>
<dbReference type="PANTHER" id="PTHR15048">
    <property type="entry name" value="STARCH-BINDING DOMAIN-CONTAINING PROTEIN 1"/>
    <property type="match status" value="1"/>
</dbReference>
<accession>A0A5B2UW48</accession>
<feature type="domain" description="CBM20" evidence="2">
    <location>
        <begin position="27"/>
        <end position="133"/>
    </location>
</feature>
<evidence type="ECO:0000259" key="2">
    <source>
        <dbReference type="PROSITE" id="PS51166"/>
    </source>
</evidence>
<dbReference type="PANTHER" id="PTHR15048:SF0">
    <property type="entry name" value="STARCH-BINDING DOMAIN-CONTAINING PROTEIN 1"/>
    <property type="match status" value="1"/>
</dbReference>
<keyword evidence="5" id="KW-1185">Reference proteome</keyword>
<dbReference type="EMBL" id="VUOL01000005">
    <property type="protein sequence ID" value="KAA2230590.1"/>
    <property type="molecule type" value="Genomic_DNA"/>
</dbReference>
<feature type="signal peptide" evidence="1">
    <location>
        <begin position="1"/>
        <end position="23"/>
    </location>
</feature>
<dbReference type="Proteomes" id="UP000199620">
    <property type="component" value="Chromosome I"/>
</dbReference>